<evidence type="ECO:0000313" key="2">
    <source>
        <dbReference type="EMBL" id="MFC5271030.1"/>
    </source>
</evidence>
<comment type="caution">
    <text evidence="2">The sequence shown here is derived from an EMBL/GenBank/DDBJ whole genome shotgun (WGS) entry which is preliminary data.</text>
</comment>
<dbReference type="RefSeq" id="WP_378017397.1">
    <property type="nucleotide sequence ID" value="NZ_JBHSKT010000005.1"/>
</dbReference>
<dbReference type="Pfam" id="PF05787">
    <property type="entry name" value="PhoX"/>
    <property type="match status" value="1"/>
</dbReference>
<dbReference type="InterPro" id="IPR008557">
    <property type="entry name" value="PhoX"/>
</dbReference>
<dbReference type="InterPro" id="IPR026444">
    <property type="entry name" value="Secre_tail"/>
</dbReference>
<name>A0ABW0ECW9_9BACT</name>
<dbReference type="InterPro" id="IPR011042">
    <property type="entry name" value="6-blade_b-propeller_TolB-like"/>
</dbReference>
<dbReference type="PANTHER" id="PTHR35399:SF2">
    <property type="entry name" value="DUF839 DOMAIN-CONTAINING PROTEIN"/>
    <property type="match status" value="1"/>
</dbReference>
<dbReference type="Gene3D" id="2.120.10.30">
    <property type="entry name" value="TolB, C-terminal domain"/>
    <property type="match status" value="1"/>
</dbReference>
<dbReference type="SUPFAM" id="SSF63829">
    <property type="entry name" value="Calcium-dependent phosphotriesterase"/>
    <property type="match status" value="1"/>
</dbReference>
<feature type="domain" description="Bacterial repeat" evidence="1">
    <location>
        <begin position="244"/>
        <end position="314"/>
    </location>
</feature>
<proteinExistence type="predicted"/>
<protein>
    <submittedName>
        <fullName evidence="2">Alkaline phosphatase PhoX</fullName>
    </submittedName>
</protein>
<dbReference type="NCBIfam" id="TIGR04183">
    <property type="entry name" value="Por_Secre_tail"/>
    <property type="match status" value="1"/>
</dbReference>
<dbReference type="Proteomes" id="UP001596161">
    <property type="component" value="Unassembled WGS sequence"/>
</dbReference>
<evidence type="ECO:0000259" key="1">
    <source>
        <dbReference type="Pfam" id="PF18998"/>
    </source>
</evidence>
<organism evidence="2 3">
    <name type="scientific">Adhaeribacter terreus</name>
    <dbReference type="NCBI Taxonomy" id="529703"/>
    <lineage>
        <taxon>Bacteria</taxon>
        <taxon>Pseudomonadati</taxon>
        <taxon>Bacteroidota</taxon>
        <taxon>Cytophagia</taxon>
        <taxon>Cytophagales</taxon>
        <taxon>Hymenobacteraceae</taxon>
        <taxon>Adhaeribacter</taxon>
    </lineage>
</organism>
<evidence type="ECO:0000313" key="3">
    <source>
        <dbReference type="Proteomes" id="UP001596161"/>
    </source>
</evidence>
<dbReference type="EMBL" id="JBHSKT010000005">
    <property type="protein sequence ID" value="MFC5271030.1"/>
    <property type="molecule type" value="Genomic_DNA"/>
</dbReference>
<feature type="domain" description="Bacterial repeat" evidence="1">
    <location>
        <begin position="319"/>
        <end position="387"/>
    </location>
</feature>
<dbReference type="Pfam" id="PF18998">
    <property type="entry name" value="Flg_new_2"/>
    <property type="match status" value="3"/>
</dbReference>
<dbReference type="PANTHER" id="PTHR35399">
    <property type="entry name" value="SLR8030 PROTEIN"/>
    <property type="match status" value="1"/>
</dbReference>
<feature type="domain" description="Bacterial repeat" evidence="1">
    <location>
        <begin position="172"/>
        <end position="241"/>
    </location>
</feature>
<gene>
    <name evidence="2" type="ORF">ACFPIB_10445</name>
</gene>
<dbReference type="InterPro" id="IPR044060">
    <property type="entry name" value="Bacterial_rp_domain"/>
</dbReference>
<accession>A0ABW0ECW9</accession>
<keyword evidence="3" id="KW-1185">Reference proteome</keyword>
<sequence length="920" mass="99615">MENNYGIDLAFAYQNPLNRNKAFRSYCSLAKILALSVFLYFVTPVLCRAQGAITGFTLINSSTDKPIQHLTDGVILNLNTLPTGNVNIRALTGSTNVGSVIFTLTGAQLKSRIDNQSPYSLQGDDNNGNYYIWNPPLGNYTLTAQPYSDNDGTGIAGTPLTISFSVVNQNGYALQLNTSGNGTITKNPNLAAYTSGTDVTLTATPDPGYLFSGWIGDVSDTTDQVTITMNDNKNITAIFTALQYNLNVSQTGGGTVSKDPDLATYDYGSTATLTANPAPGFVFSGWSGDTSSTANPLTMPINGDKNITATFTASSQRFSLNITNTGYGTTSKTPDSASYQINSVVNITATPDSGSSFSGWSGDVTDKTNPLAVTMNDNKNITATFSQYSPTGYCGPTNSDNIGCFVSVKPVGKTPLITYPTATHTFQLLAKEGETPFTDGSGGKLPSNFDFAGYVPKNGSSTEGYLALNHEKTPGRVSILNLKLNDTTMLWEVDAVRKVDFGPVVKSERNCAGTVTPWGTVISSEETYSTGDANNNGYQDVGWQVEIDPATGLIMDYDGNGSRDKLWALGRMSHENLAIAADGITAYQTEDGGTKCVYKFVAEEYGNLSSGTLYVLKRNANDPTTGQWIQVPNNTKTKKNTTSTLAASLGGTNWGSLEEIEIGRDGKLYFGTPKTGTIWRFKDDGATVSEIEEWVTKKSYPITYNGGVQNEDWGLGVDNLAFDGDGNLWVMQDKGHANVWVIRPDHTPANPKIELFLTTPDEAEPTGLTFTPDFRYGFLSLQGSNNKTTRTLQDAAGNMVRFNQDVLIVFANKKYLGTQTASKMAQNNATPSIEVFPNPFNSSTNIKINLPANADVKLEAYNMFTHVSQTINIFEGPLEAGQQTFEFTPPKEFDRFTGIYLVRLQVNNKHYTTKLLHLRE</sequence>
<reference evidence="3" key="1">
    <citation type="journal article" date="2019" name="Int. J. Syst. Evol. Microbiol.">
        <title>The Global Catalogue of Microorganisms (GCM) 10K type strain sequencing project: providing services to taxonomists for standard genome sequencing and annotation.</title>
        <authorList>
            <consortium name="The Broad Institute Genomics Platform"/>
            <consortium name="The Broad Institute Genome Sequencing Center for Infectious Disease"/>
            <person name="Wu L."/>
            <person name="Ma J."/>
        </authorList>
    </citation>
    <scope>NUCLEOTIDE SEQUENCE [LARGE SCALE GENOMIC DNA]</scope>
    <source>
        <strain evidence="3">KACC 12602</strain>
    </source>
</reference>